<reference evidence="8" key="1">
    <citation type="submission" date="2025-08" db="UniProtKB">
        <authorList>
            <consortium name="RefSeq"/>
        </authorList>
    </citation>
    <scope>IDENTIFICATION</scope>
    <source>
        <tissue evidence="8">Young leaves</tissue>
    </source>
</reference>
<comment type="pathway">
    <text evidence="2 5">Protein modification; protein ubiquitination.</text>
</comment>
<evidence type="ECO:0000256" key="4">
    <source>
        <dbReference type="ARBA" id="ARBA00022786"/>
    </source>
</evidence>
<gene>
    <name evidence="8" type="primary">LOC111432079</name>
</gene>
<dbReference type="SUPFAM" id="SSF48371">
    <property type="entry name" value="ARM repeat"/>
    <property type="match status" value="1"/>
</dbReference>
<dbReference type="PROSITE" id="PS51698">
    <property type="entry name" value="U_BOX"/>
    <property type="match status" value="1"/>
</dbReference>
<dbReference type="CDD" id="cd16664">
    <property type="entry name" value="RING-Ubox_PUB"/>
    <property type="match status" value="1"/>
</dbReference>
<dbReference type="Gene3D" id="3.30.40.10">
    <property type="entry name" value="Zinc/RING finger domain, C3HC4 (zinc finger)"/>
    <property type="match status" value="1"/>
</dbReference>
<comment type="function">
    <text evidence="5">Functions as an E3 ubiquitin ligase.</text>
</comment>
<evidence type="ECO:0000313" key="8">
    <source>
        <dbReference type="RefSeq" id="XP_022924647.1"/>
    </source>
</evidence>
<dbReference type="SUPFAM" id="SSF57850">
    <property type="entry name" value="RING/U-box"/>
    <property type="match status" value="1"/>
</dbReference>
<dbReference type="SMART" id="SM00504">
    <property type="entry name" value="Ubox"/>
    <property type="match status" value="1"/>
</dbReference>
<dbReference type="GO" id="GO:0016567">
    <property type="term" value="P:protein ubiquitination"/>
    <property type="evidence" value="ECO:0007669"/>
    <property type="project" value="UniProtKB-UniRule"/>
</dbReference>
<name>A0A6J1E9J6_CUCMO</name>
<dbReference type="GeneID" id="111432079"/>
<keyword evidence="4 5" id="KW-0833">Ubl conjugation pathway</keyword>
<feature type="domain" description="U-box" evidence="6">
    <location>
        <begin position="16"/>
        <end position="95"/>
    </location>
</feature>
<dbReference type="UniPathway" id="UPA00143"/>
<dbReference type="AlphaFoldDB" id="A0A6J1E9J6"/>
<dbReference type="EC" id="2.3.2.27" evidence="5"/>
<evidence type="ECO:0000256" key="5">
    <source>
        <dbReference type="RuleBase" id="RU369093"/>
    </source>
</evidence>
<dbReference type="KEGG" id="cmos:111432079"/>
<dbReference type="InterPro" id="IPR058678">
    <property type="entry name" value="ARM_PUB"/>
</dbReference>
<dbReference type="RefSeq" id="XP_022924647.1">
    <property type="nucleotide sequence ID" value="XM_023068879.1"/>
</dbReference>
<dbReference type="InterPro" id="IPR011989">
    <property type="entry name" value="ARM-like"/>
</dbReference>
<evidence type="ECO:0000313" key="7">
    <source>
        <dbReference type="Proteomes" id="UP000504609"/>
    </source>
</evidence>
<dbReference type="GO" id="GO:0061630">
    <property type="term" value="F:ubiquitin protein ligase activity"/>
    <property type="evidence" value="ECO:0007669"/>
    <property type="project" value="UniProtKB-UniRule"/>
</dbReference>
<organism evidence="7 8">
    <name type="scientific">Cucurbita moschata</name>
    <name type="common">Winter crookneck squash</name>
    <name type="synonym">Cucurbita pepo var. moschata</name>
    <dbReference type="NCBI Taxonomy" id="3662"/>
    <lineage>
        <taxon>Eukaryota</taxon>
        <taxon>Viridiplantae</taxon>
        <taxon>Streptophyta</taxon>
        <taxon>Embryophyta</taxon>
        <taxon>Tracheophyta</taxon>
        <taxon>Spermatophyta</taxon>
        <taxon>Magnoliopsida</taxon>
        <taxon>eudicotyledons</taxon>
        <taxon>Gunneridae</taxon>
        <taxon>Pentapetalae</taxon>
        <taxon>rosids</taxon>
        <taxon>fabids</taxon>
        <taxon>Cucurbitales</taxon>
        <taxon>Cucurbitaceae</taxon>
        <taxon>Cucurbiteae</taxon>
        <taxon>Cucurbita</taxon>
    </lineage>
</organism>
<comment type="catalytic activity">
    <reaction evidence="1 5">
        <text>S-ubiquitinyl-[E2 ubiquitin-conjugating enzyme]-L-cysteine + [acceptor protein]-L-lysine = [E2 ubiquitin-conjugating enzyme]-L-cysteine + N(6)-ubiquitinyl-[acceptor protein]-L-lysine.</text>
        <dbReference type="EC" id="2.3.2.27"/>
    </reaction>
</comment>
<dbReference type="InterPro" id="IPR013083">
    <property type="entry name" value="Znf_RING/FYVE/PHD"/>
</dbReference>
<dbReference type="InterPro" id="IPR045185">
    <property type="entry name" value="PUB22/23/24-like"/>
</dbReference>
<keyword evidence="7" id="KW-1185">Reference proteome</keyword>
<accession>A0A6J1E9J6</accession>
<dbReference type="InterPro" id="IPR003613">
    <property type="entry name" value="Ubox_domain"/>
</dbReference>
<sequence length="427" mass="47776">MERFADTNLRSSMDSDFPPLFRCPISMELMEDPVTISTGVTYERKSIEKWLFTYNKRTCPATMQTVAVGENDFVMTPNLTLKRVILAWKINESSSSPATAIDQVQSLLATVESSPFKVSSLRKLRSMIEMRDEVKSEFIRLNGIGIVVNVVVQILIDCSDFSTLEACEEALGVLSQFPISNEDKLFDEMSKREEWMKSVAIVLQRGSAEGRFYAVKILRNIAKNTNYNWGFVMEEQGIDLFKPLLELVSDEFPTKSSSCALDVMIEILASSKRSRVKAIEAGAVWILIELLPESSRSKCERMLQILQSLCECAEGRLALVEHGMGIAAVTKKILNVSNVATKIGVKILLWISSFHPKERVVEEMMACGAVKKLLMILHMASGGVGGGGRSSTKEKVIKILKMHGSSWRRGPCFPCELKYYLKLVNDD</sequence>
<evidence type="ECO:0000256" key="2">
    <source>
        <dbReference type="ARBA" id="ARBA00004906"/>
    </source>
</evidence>
<dbReference type="Proteomes" id="UP000504609">
    <property type="component" value="Unplaced"/>
</dbReference>
<dbReference type="Pfam" id="PF25598">
    <property type="entry name" value="ARM_PUB"/>
    <property type="match status" value="1"/>
</dbReference>
<evidence type="ECO:0000256" key="1">
    <source>
        <dbReference type="ARBA" id="ARBA00000900"/>
    </source>
</evidence>
<dbReference type="InterPro" id="IPR045210">
    <property type="entry name" value="RING-Ubox_PUB"/>
</dbReference>
<dbReference type="PANTHER" id="PTHR22849">
    <property type="entry name" value="WDSAM1 PROTEIN"/>
    <property type="match status" value="1"/>
</dbReference>
<proteinExistence type="predicted"/>
<keyword evidence="3 5" id="KW-0808">Transferase</keyword>
<dbReference type="InterPro" id="IPR016024">
    <property type="entry name" value="ARM-type_fold"/>
</dbReference>
<evidence type="ECO:0000256" key="3">
    <source>
        <dbReference type="ARBA" id="ARBA00022679"/>
    </source>
</evidence>
<protein>
    <recommendedName>
        <fullName evidence="5 6">U-box domain-containing protein</fullName>
        <ecNumber evidence="5">2.3.2.27</ecNumber>
    </recommendedName>
    <alternativeName>
        <fullName evidence="5">RING-type E3 ubiquitin transferase PUB</fullName>
    </alternativeName>
</protein>
<dbReference type="PANTHER" id="PTHR22849:SF23">
    <property type="entry name" value="U-BOX DOMAIN-CONTAINING PROTEIN"/>
    <property type="match status" value="1"/>
</dbReference>
<evidence type="ECO:0000259" key="6">
    <source>
        <dbReference type="PROSITE" id="PS51698"/>
    </source>
</evidence>
<dbReference type="Gene3D" id="1.25.10.10">
    <property type="entry name" value="Leucine-rich Repeat Variant"/>
    <property type="match status" value="2"/>
</dbReference>
<dbReference type="Pfam" id="PF04564">
    <property type="entry name" value="U-box"/>
    <property type="match status" value="1"/>
</dbReference>